<dbReference type="EMBL" id="LODT01000004">
    <property type="protein sequence ID" value="KYR02011.1"/>
    <property type="molecule type" value="Genomic_DNA"/>
</dbReference>
<dbReference type="AlphaFoldDB" id="A0A152A7B7"/>
<reference evidence="2 3" key="1">
    <citation type="submission" date="2015-12" db="EMBL/GenBank/DDBJ databases">
        <title>Dictyostelia acquired genes for synthesis and detection of signals that induce cell-type specialization by lateral gene transfer from prokaryotes.</title>
        <authorList>
            <person name="Gloeckner G."/>
            <person name="Schaap P."/>
        </authorList>
    </citation>
    <scope>NUCLEOTIDE SEQUENCE [LARGE SCALE GENOMIC DNA]</scope>
    <source>
        <strain evidence="2 3">TK</strain>
    </source>
</reference>
<accession>A0A152A7B7</accession>
<evidence type="ECO:0000256" key="1">
    <source>
        <dbReference type="SAM" id="MobiDB-lite"/>
    </source>
</evidence>
<organism evidence="2 3">
    <name type="scientific">Tieghemostelium lacteum</name>
    <name type="common">Slime mold</name>
    <name type="synonym">Dictyostelium lacteum</name>
    <dbReference type="NCBI Taxonomy" id="361077"/>
    <lineage>
        <taxon>Eukaryota</taxon>
        <taxon>Amoebozoa</taxon>
        <taxon>Evosea</taxon>
        <taxon>Eumycetozoa</taxon>
        <taxon>Dictyostelia</taxon>
        <taxon>Dictyosteliales</taxon>
        <taxon>Raperosteliaceae</taxon>
        <taxon>Tieghemostelium</taxon>
    </lineage>
</organism>
<feature type="compositionally biased region" description="Basic and acidic residues" evidence="1">
    <location>
        <begin position="49"/>
        <end position="67"/>
    </location>
</feature>
<feature type="compositionally biased region" description="Basic and acidic residues" evidence="1">
    <location>
        <begin position="105"/>
        <end position="114"/>
    </location>
</feature>
<protein>
    <submittedName>
        <fullName evidence="2">Uncharacterized protein</fullName>
    </submittedName>
</protein>
<sequence>MLLNNFKTIIGKSIGNRTLQYVNSSTKTNNFFPILSIQIDKRYYTIKKDNVEKKQRDFDPRPIDPRDVNPQPPKDPIPPFPDEIPGNDPSMPRDLDPPKTPQKPKTREQPRTDELYPQPI</sequence>
<feature type="region of interest" description="Disordered" evidence="1">
    <location>
        <begin position="49"/>
        <end position="120"/>
    </location>
</feature>
<feature type="compositionally biased region" description="Pro residues" evidence="1">
    <location>
        <begin position="70"/>
        <end position="82"/>
    </location>
</feature>
<dbReference type="Proteomes" id="UP000076078">
    <property type="component" value="Unassembled WGS sequence"/>
</dbReference>
<dbReference type="InParanoid" id="A0A152A7B7"/>
<proteinExistence type="predicted"/>
<gene>
    <name evidence="2" type="ORF">DLAC_11450</name>
</gene>
<keyword evidence="3" id="KW-1185">Reference proteome</keyword>
<evidence type="ECO:0000313" key="2">
    <source>
        <dbReference type="EMBL" id="KYR02011.1"/>
    </source>
</evidence>
<comment type="caution">
    <text evidence="2">The sequence shown here is derived from an EMBL/GenBank/DDBJ whole genome shotgun (WGS) entry which is preliminary data.</text>
</comment>
<name>A0A152A7B7_TIELA</name>
<evidence type="ECO:0000313" key="3">
    <source>
        <dbReference type="Proteomes" id="UP000076078"/>
    </source>
</evidence>